<evidence type="ECO:0000259" key="2">
    <source>
        <dbReference type="Pfam" id="PF20182"/>
    </source>
</evidence>
<feature type="transmembrane region" description="Helical" evidence="1">
    <location>
        <begin position="265"/>
        <end position="286"/>
    </location>
</feature>
<proteinExistence type="predicted"/>
<evidence type="ECO:0000313" key="4">
    <source>
        <dbReference type="Proteomes" id="UP001592530"/>
    </source>
</evidence>
<dbReference type="NCBIfam" id="NF042915">
    <property type="entry name" value="MAB_1171c_fam"/>
    <property type="match status" value="1"/>
</dbReference>
<keyword evidence="1" id="KW-1133">Transmembrane helix</keyword>
<keyword evidence="1" id="KW-0472">Membrane</keyword>
<evidence type="ECO:0000256" key="1">
    <source>
        <dbReference type="SAM" id="Phobius"/>
    </source>
</evidence>
<dbReference type="InterPro" id="IPR046675">
    <property type="entry name" value="DUF6545"/>
</dbReference>
<feature type="transmembrane region" description="Helical" evidence="1">
    <location>
        <begin position="232"/>
        <end position="259"/>
    </location>
</feature>
<feature type="transmembrane region" description="Helical" evidence="1">
    <location>
        <begin position="81"/>
        <end position="105"/>
    </location>
</feature>
<feature type="domain" description="DUF6545" evidence="2">
    <location>
        <begin position="297"/>
        <end position="438"/>
    </location>
</feature>
<sequence length="462" mass="49824">MLAGGALGAPGHLQQGISAWPRGWNARSNIDRTSDVALYSSVPGAYVTWAHIFDIVYPLCAASSLVAAASKAGAWWRDRSASLLTLVGIRVVTSIAFLCGTPWLQDHLARAVGFPNIATLILYPCIVLQSLASLLVLWFWQKPAREAWRGARWLVVTYGLILCSMVLLFMVGHARDNRPIDFDVYYARNPAIAAFQLLYDGCFAVGLLANIRMTRRYSVLVREGMPWVRRGLNVTALGCTVALGHFLTKVPSMVCLWFGSDTLNFANIVVGPIFSAAAALLIHAGATVPAWGSRLEAWLGLYRSYRDIQPLMRAVQAAVPDIALESPSLTVWSKLRAVIDLRHSLYRAVIEIRDAQRELRPYLDPAVASAARALAVEQDLDVGQVETVVDAAVLGAAIKARTLNSPSRSHGSVTLSVGADDLAEEIAVLAAIGRAYSHSPTVAQTLDWAAGLTSGTPVAAAD</sequence>
<feature type="transmembrane region" description="Helical" evidence="1">
    <location>
        <begin position="46"/>
        <end position="69"/>
    </location>
</feature>
<protein>
    <submittedName>
        <fullName evidence="3">MAB_1171c family putative transporter</fullName>
    </submittedName>
</protein>
<dbReference type="InterPro" id="IPR050039">
    <property type="entry name" value="MAB_1171c-like"/>
</dbReference>
<gene>
    <name evidence="3" type="ORF">ACEZDB_32560</name>
</gene>
<reference evidence="3 4" key="1">
    <citation type="submission" date="2024-09" db="EMBL/GenBank/DDBJ databases">
        <authorList>
            <person name="Lee S.D."/>
        </authorList>
    </citation>
    <scope>NUCLEOTIDE SEQUENCE [LARGE SCALE GENOMIC DNA]</scope>
    <source>
        <strain evidence="3 4">N1-3</strain>
    </source>
</reference>
<feature type="transmembrane region" description="Helical" evidence="1">
    <location>
        <begin position="191"/>
        <end position="211"/>
    </location>
</feature>
<feature type="transmembrane region" description="Helical" evidence="1">
    <location>
        <begin position="117"/>
        <end position="140"/>
    </location>
</feature>
<evidence type="ECO:0000313" key="3">
    <source>
        <dbReference type="EMBL" id="MFC1435384.1"/>
    </source>
</evidence>
<comment type="caution">
    <text evidence="3">The sequence shown here is derived from an EMBL/GenBank/DDBJ whole genome shotgun (WGS) entry which is preliminary data.</text>
</comment>
<dbReference type="RefSeq" id="WP_380558448.1">
    <property type="nucleotide sequence ID" value="NZ_JBHEZY010000018.1"/>
</dbReference>
<dbReference type="Proteomes" id="UP001592530">
    <property type="component" value="Unassembled WGS sequence"/>
</dbReference>
<dbReference type="EMBL" id="JBHEZY010000018">
    <property type="protein sequence ID" value="MFC1435384.1"/>
    <property type="molecule type" value="Genomic_DNA"/>
</dbReference>
<feature type="transmembrane region" description="Helical" evidence="1">
    <location>
        <begin position="152"/>
        <end position="171"/>
    </location>
</feature>
<keyword evidence="1" id="KW-0812">Transmembrane</keyword>
<dbReference type="Pfam" id="PF20182">
    <property type="entry name" value="DUF6545"/>
    <property type="match status" value="1"/>
</dbReference>
<organism evidence="3 4">
    <name type="scientific">Streptacidiphilus alkalitolerans</name>
    <dbReference type="NCBI Taxonomy" id="3342712"/>
    <lineage>
        <taxon>Bacteria</taxon>
        <taxon>Bacillati</taxon>
        <taxon>Actinomycetota</taxon>
        <taxon>Actinomycetes</taxon>
        <taxon>Kitasatosporales</taxon>
        <taxon>Streptomycetaceae</taxon>
        <taxon>Streptacidiphilus</taxon>
    </lineage>
</organism>
<name>A0ABV6XAZ6_9ACTN</name>
<accession>A0ABV6XAZ6</accession>